<evidence type="ECO:0000313" key="2">
    <source>
        <dbReference type="EMBL" id="EPJ34626.1"/>
    </source>
</evidence>
<dbReference type="Proteomes" id="UP000015001">
    <property type="component" value="Unassembled WGS sequence"/>
</dbReference>
<reference evidence="2 3" key="1">
    <citation type="submission" date="2013-02" db="EMBL/GenBank/DDBJ databases">
        <title>Draft Genome Sequence of Streptomyces afghaniensis, Which Produces Compounds of the Julimycin B-Complex.</title>
        <authorList>
            <person name="Gruening B.A."/>
            <person name="Praeg A."/>
            <person name="Erxleben A."/>
            <person name="Guenther S."/>
            <person name="Fiedler H.-P."/>
            <person name="Goodfellow M."/>
            <person name="Mueller M."/>
        </authorList>
    </citation>
    <scope>NUCLEOTIDE SEQUENCE [LARGE SCALE GENOMIC DNA]</scope>
    <source>
        <strain evidence="2 3">772</strain>
    </source>
</reference>
<dbReference type="EMBL" id="AOPY01001687">
    <property type="protein sequence ID" value="EPJ34626.1"/>
    <property type="molecule type" value="Genomic_DNA"/>
</dbReference>
<comment type="caution">
    <text evidence="2">The sequence shown here is derived from an EMBL/GenBank/DDBJ whole genome shotgun (WGS) entry which is preliminary data.</text>
</comment>
<accession>S4MDY7</accession>
<feature type="transmembrane region" description="Helical" evidence="1">
    <location>
        <begin position="74"/>
        <end position="94"/>
    </location>
</feature>
<keyword evidence="1" id="KW-1133">Transmembrane helix</keyword>
<feature type="transmembrane region" description="Helical" evidence="1">
    <location>
        <begin position="48"/>
        <end position="67"/>
    </location>
</feature>
<sequence>MRAALVLLSLGQGVPGAWALFAPRSFHDAFPLPAFAWLTKFPPYNEHLVRDLGALSLGLTTVLLWAAVRPERSLVRAAAFGCLAFTVPHLVFHVTHLGRFETVDVVGQLISQVAPIVVAGMVIFLCRRSSGAGI</sequence>
<dbReference type="RefSeq" id="WP_020277130.1">
    <property type="nucleotide sequence ID" value="NZ_KE354466.1"/>
</dbReference>
<organism evidence="2 3">
    <name type="scientific">Streptomyces afghaniensis 772</name>
    <dbReference type="NCBI Taxonomy" id="1283301"/>
    <lineage>
        <taxon>Bacteria</taxon>
        <taxon>Bacillati</taxon>
        <taxon>Actinomycetota</taxon>
        <taxon>Actinomycetes</taxon>
        <taxon>Kitasatosporales</taxon>
        <taxon>Streptomycetaceae</taxon>
        <taxon>Streptomyces</taxon>
    </lineage>
</organism>
<evidence type="ECO:0000313" key="3">
    <source>
        <dbReference type="Proteomes" id="UP000015001"/>
    </source>
</evidence>
<keyword evidence="1" id="KW-0472">Membrane</keyword>
<gene>
    <name evidence="2" type="ORF">STAFG_8305</name>
</gene>
<keyword evidence="1" id="KW-0812">Transmembrane</keyword>
<name>S4MDY7_9ACTN</name>
<protein>
    <submittedName>
        <fullName evidence="2">Uncharacterized protein</fullName>
    </submittedName>
</protein>
<dbReference type="AlphaFoldDB" id="S4MDY7"/>
<feature type="transmembrane region" description="Helical" evidence="1">
    <location>
        <begin position="106"/>
        <end position="126"/>
    </location>
</feature>
<dbReference type="HOGENOM" id="CLU_138495_0_0_11"/>
<proteinExistence type="predicted"/>
<dbReference type="PATRIC" id="fig|1283301.3.peg.8244"/>
<keyword evidence="3" id="KW-1185">Reference proteome</keyword>
<evidence type="ECO:0000256" key="1">
    <source>
        <dbReference type="SAM" id="Phobius"/>
    </source>
</evidence>
<dbReference type="OrthoDB" id="74134at2"/>